<dbReference type="Proteomes" id="UP001162131">
    <property type="component" value="Unassembled WGS sequence"/>
</dbReference>
<keyword evidence="5" id="KW-1185">Reference proteome</keyword>
<gene>
    <name evidence="4" type="ORF">BSTOLATCC_MIC18985</name>
</gene>
<keyword evidence="1" id="KW-0547">Nucleotide-binding</keyword>
<name>A0AAU9J7M7_9CILI</name>
<protein>
    <submittedName>
        <fullName evidence="4">Uncharacterized protein</fullName>
    </submittedName>
</protein>
<evidence type="ECO:0000256" key="1">
    <source>
        <dbReference type="ARBA" id="ARBA00022741"/>
    </source>
</evidence>
<dbReference type="GO" id="GO:0005524">
    <property type="term" value="F:ATP binding"/>
    <property type="evidence" value="ECO:0007669"/>
    <property type="project" value="UniProtKB-KW"/>
</dbReference>
<organism evidence="4 5">
    <name type="scientific">Blepharisma stoltei</name>
    <dbReference type="NCBI Taxonomy" id="1481888"/>
    <lineage>
        <taxon>Eukaryota</taxon>
        <taxon>Sar</taxon>
        <taxon>Alveolata</taxon>
        <taxon>Ciliophora</taxon>
        <taxon>Postciliodesmatophora</taxon>
        <taxon>Heterotrichea</taxon>
        <taxon>Heterotrichida</taxon>
        <taxon>Blepharismidae</taxon>
        <taxon>Blepharisma</taxon>
    </lineage>
</organism>
<dbReference type="AlphaFoldDB" id="A0AAU9J7M7"/>
<proteinExistence type="predicted"/>
<dbReference type="SUPFAM" id="SSF103243">
    <property type="entry name" value="KA1-like"/>
    <property type="match status" value="1"/>
</dbReference>
<evidence type="ECO:0000256" key="3">
    <source>
        <dbReference type="SAM" id="MobiDB-lite"/>
    </source>
</evidence>
<comment type="caution">
    <text evidence="4">The sequence shown here is derived from an EMBL/GenBank/DDBJ whole genome shotgun (WGS) entry which is preliminary data.</text>
</comment>
<keyword evidence="2" id="KW-0067">ATP-binding</keyword>
<accession>A0AAU9J7M7</accession>
<feature type="region of interest" description="Disordered" evidence="3">
    <location>
        <begin position="1"/>
        <end position="22"/>
    </location>
</feature>
<dbReference type="InterPro" id="IPR028375">
    <property type="entry name" value="KA1/Ssp2_C"/>
</dbReference>
<evidence type="ECO:0000256" key="2">
    <source>
        <dbReference type="ARBA" id="ARBA00022840"/>
    </source>
</evidence>
<sequence>MIPDNETIVSSNDTSSTESEKNNHPIPHNWVFGFRCSIPATELVVFLFESLKALNMEWKFLADLKEE</sequence>
<evidence type="ECO:0000313" key="5">
    <source>
        <dbReference type="Proteomes" id="UP001162131"/>
    </source>
</evidence>
<feature type="compositionally biased region" description="Polar residues" evidence="3">
    <location>
        <begin position="7"/>
        <end position="17"/>
    </location>
</feature>
<evidence type="ECO:0000313" key="4">
    <source>
        <dbReference type="EMBL" id="CAG9317743.1"/>
    </source>
</evidence>
<dbReference type="EMBL" id="CAJZBQ010000018">
    <property type="protein sequence ID" value="CAG9317743.1"/>
    <property type="molecule type" value="Genomic_DNA"/>
</dbReference>
<reference evidence="4" key="1">
    <citation type="submission" date="2021-09" db="EMBL/GenBank/DDBJ databases">
        <authorList>
            <consortium name="AG Swart"/>
            <person name="Singh M."/>
            <person name="Singh A."/>
            <person name="Seah K."/>
            <person name="Emmerich C."/>
        </authorList>
    </citation>
    <scope>NUCLEOTIDE SEQUENCE</scope>
    <source>
        <strain evidence="4">ATCC30299</strain>
    </source>
</reference>